<dbReference type="GO" id="GO:0005886">
    <property type="term" value="C:plasma membrane"/>
    <property type="evidence" value="ECO:0007669"/>
    <property type="project" value="InterPro"/>
</dbReference>
<dbReference type="AlphaFoldDB" id="H5T9S0"/>
<reference evidence="7 8" key="2">
    <citation type="journal article" date="2017" name="Antonie Van Leeuwenhoek">
        <title>Rhizobium rhizosphaerae sp. nov., a novel species isolated from rice rhizosphere.</title>
        <authorList>
            <person name="Zhao J.J."/>
            <person name="Zhang J."/>
            <person name="Zhang R.J."/>
            <person name="Zhang C.W."/>
            <person name="Yin H.Q."/>
            <person name="Zhang X.X."/>
        </authorList>
    </citation>
    <scope>NUCLEOTIDE SEQUENCE [LARGE SCALE GENOMIC DNA]</scope>
    <source>
        <strain evidence="7 8">ACAM 611</strain>
    </source>
</reference>
<feature type="transmembrane region" description="Helical" evidence="5">
    <location>
        <begin position="43"/>
        <end position="67"/>
    </location>
</feature>
<keyword evidence="4 5" id="KW-0472">Membrane</keyword>
<keyword evidence="3 5" id="KW-1133">Transmembrane helix</keyword>
<keyword evidence="2 5" id="KW-0812">Transmembrane</keyword>
<dbReference type="EMBL" id="BAET01000007">
    <property type="protein sequence ID" value="GAB55047.1"/>
    <property type="molecule type" value="Genomic_DNA"/>
</dbReference>
<gene>
    <name evidence="7" type="ORF">GPUN_0916</name>
</gene>
<accession>H5T9S0</accession>
<dbReference type="InterPro" id="IPR010445">
    <property type="entry name" value="LapA_dom"/>
</dbReference>
<evidence type="ECO:0000256" key="1">
    <source>
        <dbReference type="ARBA" id="ARBA00022475"/>
    </source>
</evidence>
<evidence type="ECO:0000256" key="4">
    <source>
        <dbReference type="ARBA" id="ARBA00023136"/>
    </source>
</evidence>
<reference evidence="7 8" key="1">
    <citation type="journal article" date="2012" name="J. Bacteriol.">
        <title>Genome sequence of proteorhodopsin-containing sea ice bacterium Glaciecola punicea ACAM 611T.</title>
        <authorList>
            <person name="Qin Q.-L."/>
            <person name="Xie B.-B."/>
            <person name="Shu Y.-L."/>
            <person name="Rong J.-C."/>
            <person name="Zhao D.-L."/>
            <person name="Zhang X.-Y."/>
            <person name="Chen X.-L."/>
            <person name="Zhou B.-C."/>
            <person name="Zhanga Y.-Z."/>
        </authorList>
    </citation>
    <scope>NUCLEOTIDE SEQUENCE [LARGE SCALE GENOMIC DNA]</scope>
    <source>
        <strain evidence="7 8">ACAM 611</strain>
    </source>
</reference>
<dbReference type="Pfam" id="PF06305">
    <property type="entry name" value="LapA_dom"/>
    <property type="match status" value="1"/>
</dbReference>
<dbReference type="STRING" id="56804.BAE46_01160"/>
<evidence type="ECO:0000256" key="3">
    <source>
        <dbReference type="ARBA" id="ARBA00022989"/>
    </source>
</evidence>
<evidence type="ECO:0000256" key="2">
    <source>
        <dbReference type="ARBA" id="ARBA00022692"/>
    </source>
</evidence>
<keyword evidence="1" id="KW-1003">Cell membrane</keyword>
<evidence type="ECO:0000313" key="7">
    <source>
        <dbReference type="EMBL" id="GAB55047.1"/>
    </source>
</evidence>
<organism evidence="7 8">
    <name type="scientific">Glaciecola punicea ACAM 611</name>
    <dbReference type="NCBI Taxonomy" id="1121923"/>
    <lineage>
        <taxon>Bacteria</taxon>
        <taxon>Pseudomonadati</taxon>
        <taxon>Pseudomonadota</taxon>
        <taxon>Gammaproteobacteria</taxon>
        <taxon>Alteromonadales</taxon>
        <taxon>Alteromonadaceae</taxon>
        <taxon>Glaciecola</taxon>
    </lineage>
</organism>
<sequence>MKGIILLIIAIIFTMIAVLVGFQNSEIVTINYLIAQINMRISILMLVCIGIGFFLGFSTILTKYLALNVRFATMKRRLEKLAIDKSA</sequence>
<evidence type="ECO:0000256" key="5">
    <source>
        <dbReference type="SAM" id="Phobius"/>
    </source>
</evidence>
<keyword evidence="8" id="KW-1185">Reference proteome</keyword>
<comment type="caution">
    <text evidence="7">The sequence shown here is derived from an EMBL/GenBank/DDBJ whole genome shotgun (WGS) entry which is preliminary data.</text>
</comment>
<dbReference type="Proteomes" id="UP000053586">
    <property type="component" value="Unassembled WGS sequence"/>
</dbReference>
<name>H5T9S0_9ALTE</name>
<evidence type="ECO:0000259" key="6">
    <source>
        <dbReference type="Pfam" id="PF06305"/>
    </source>
</evidence>
<dbReference type="OrthoDB" id="7064015at2"/>
<feature type="domain" description="Lipopolysaccharide assembly protein A" evidence="6">
    <location>
        <begin position="23"/>
        <end position="81"/>
    </location>
</feature>
<protein>
    <recommendedName>
        <fullName evidence="6">Lipopolysaccharide assembly protein A domain-containing protein</fullName>
    </recommendedName>
</protein>
<evidence type="ECO:0000313" key="8">
    <source>
        <dbReference type="Proteomes" id="UP000053586"/>
    </source>
</evidence>
<proteinExistence type="predicted"/>
<feature type="transmembrane region" description="Helical" evidence="5">
    <location>
        <begin position="5"/>
        <end position="23"/>
    </location>
</feature>
<dbReference type="RefSeq" id="WP_006003761.1">
    <property type="nucleotide sequence ID" value="NZ_BAET01000007.1"/>
</dbReference>